<evidence type="ECO:0000313" key="2">
    <source>
        <dbReference type="EMBL" id="TWU36644.1"/>
    </source>
</evidence>
<protein>
    <submittedName>
        <fullName evidence="2">Uncharacterized protein</fullName>
    </submittedName>
</protein>
<proteinExistence type="predicted"/>
<keyword evidence="1" id="KW-0472">Membrane</keyword>
<comment type="caution">
    <text evidence="2">The sequence shown here is derived from an EMBL/GenBank/DDBJ whole genome shotgun (WGS) entry which is preliminary data.</text>
</comment>
<dbReference type="Proteomes" id="UP000315471">
    <property type="component" value="Unassembled WGS sequence"/>
</dbReference>
<keyword evidence="3" id="KW-1185">Reference proteome</keyword>
<evidence type="ECO:0000256" key="1">
    <source>
        <dbReference type="SAM" id="Phobius"/>
    </source>
</evidence>
<accession>A0A5C6DKN4</accession>
<name>A0A5C6DKN4_9BACT</name>
<gene>
    <name evidence="2" type="ORF">Q31b_49250</name>
</gene>
<sequence length="144" mass="15530">MTAAVIALMKDDMNPTVSVMTNRGVIVVVSCIAFCLAGCVSLRNAQREPNATLVETIARHGGKIEYHRGLGPKSGHVKAISLPASALQNVDPVTFDVFQYLRVLHLKEIPSGASGNTYETACCVNGKAELLKLTEEYRKAGLMR</sequence>
<dbReference type="AlphaFoldDB" id="A0A5C6DKN4"/>
<dbReference type="EMBL" id="SJPY01000008">
    <property type="protein sequence ID" value="TWU36644.1"/>
    <property type="molecule type" value="Genomic_DNA"/>
</dbReference>
<keyword evidence="1" id="KW-1133">Transmembrane helix</keyword>
<evidence type="ECO:0000313" key="3">
    <source>
        <dbReference type="Proteomes" id="UP000315471"/>
    </source>
</evidence>
<feature type="transmembrane region" description="Helical" evidence="1">
    <location>
        <begin position="20"/>
        <end position="42"/>
    </location>
</feature>
<reference evidence="2 3" key="1">
    <citation type="submission" date="2019-02" db="EMBL/GenBank/DDBJ databases">
        <title>Deep-cultivation of Planctomycetes and their phenomic and genomic characterization uncovers novel biology.</title>
        <authorList>
            <person name="Wiegand S."/>
            <person name="Jogler M."/>
            <person name="Boedeker C."/>
            <person name="Pinto D."/>
            <person name="Vollmers J."/>
            <person name="Rivas-Marin E."/>
            <person name="Kohn T."/>
            <person name="Peeters S.H."/>
            <person name="Heuer A."/>
            <person name="Rast P."/>
            <person name="Oberbeckmann S."/>
            <person name="Bunk B."/>
            <person name="Jeske O."/>
            <person name="Meyerdierks A."/>
            <person name="Storesund J.E."/>
            <person name="Kallscheuer N."/>
            <person name="Luecker S."/>
            <person name="Lage O.M."/>
            <person name="Pohl T."/>
            <person name="Merkel B.J."/>
            <person name="Hornburger P."/>
            <person name="Mueller R.-W."/>
            <person name="Bruemmer F."/>
            <person name="Labrenz M."/>
            <person name="Spormann A.M."/>
            <person name="Op Den Camp H."/>
            <person name="Overmann J."/>
            <person name="Amann R."/>
            <person name="Jetten M.S.M."/>
            <person name="Mascher T."/>
            <person name="Medema M.H."/>
            <person name="Devos D.P."/>
            <person name="Kaster A.-K."/>
            <person name="Ovreas L."/>
            <person name="Rohde M."/>
            <person name="Galperin M.Y."/>
            <person name="Jogler C."/>
        </authorList>
    </citation>
    <scope>NUCLEOTIDE SEQUENCE [LARGE SCALE GENOMIC DNA]</scope>
    <source>
        <strain evidence="2 3">Q31b</strain>
    </source>
</reference>
<organism evidence="2 3">
    <name type="scientific">Novipirellula aureliae</name>
    <dbReference type="NCBI Taxonomy" id="2527966"/>
    <lineage>
        <taxon>Bacteria</taxon>
        <taxon>Pseudomonadati</taxon>
        <taxon>Planctomycetota</taxon>
        <taxon>Planctomycetia</taxon>
        <taxon>Pirellulales</taxon>
        <taxon>Pirellulaceae</taxon>
        <taxon>Novipirellula</taxon>
    </lineage>
</organism>
<keyword evidence="1" id="KW-0812">Transmembrane</keyword>